<name>A0A3S5BIS8_9PLAT</name>
<protein>
    <submittedName>
        <fullName evidence="2">Uncharacterized protein</fullName>
    </submittedName>
</protein>
<evidence type="ECO:0000256" key="1">
    <source>
        <dbReference type="SAM" id="MobiDB-lite"/>
    </source>
</evidence>
<feature type="region of interest" description="Disordered" evidence="1">
    <location>
        <begin position="1"/>
        <end position="41"/>
    </location>
</feature>
<keyword evidence="3" id="KW-1185">Reference proteome</keyword>
<evidence type="ECO:0000313" key="3">
    <source>
        <dbReference type="Proteomes" id="UP000784294"/>
    </source>
</evidence>
<organism evidence="2 3">
    <name type="scientific">Protopolystoma xenopodis</name>
    <dbReference type="NCBI Taxonomy" id="117903"/>
    <lineage>
        <taxon>Eukaryota</taxon>
        <taxon>Metazoa</taxon>
        <taxon>Spiralia</taxon>
        <taxon>Lophotrochozoa</taxon>
        <taxon>Platyhelminthes</taxon>
        <taxon>Monogenea</taxon>
        <taxon>Polyopisthocotylea</taxon>
        <taxon>Polystomatidea</taxon>
        <taxon>Polystomatidae</taxon>
        <taxon>Protopolystoma</taxon>
    </lineage>
</organism>
<proteinExistence type="predicted"/>
<reference evidence="2" key="1">
    <citation type="submission" date="2018-11" db="EMBL/GenBank/DDBJ databases">
        <authorList>
            <consortium name="Pathogen Informatics"/>
        </authorList>
    </citation>
    <scope>NUCLEOTIDE SEQUENCE</scope>
</reference>
<accession>A0A3S5BIS8</accession>
<sequence length="195" mass="22236">MRISGVRRPDQGNERTTSLFGQSPYRRRGMGRDCEQRRKQRGCRSKLPTECRENMPNRAIGDFPTRTVKGTESDVQERGHIKDWGSHLLSCQLVCLPLNGCVRRHGFRMPSTRRISIRSVKASDTIGRTQEWAVDCLKAIHASRQLVTEAMPPPTRSSECDWPGHMCTCRSVSRRRGCGVVGLRSCEGREWRPEI</sequence>
<dbReference type="AlphaFoldDB" id="A0A3S5BIS8"/>
<dbReference type="Proteomes" id="UP000784294">
    <property type="component" value="Unassembled WGS sequence"/>
</dbReference>
<gene>
    <name evidence="2" type="ORF">PXEA_LOCUS19203</name>
</gene>
<evidence type="ECO:0000313" key="2">
    <source>
        <dbReference type="EMBL" id="VEL25763.1"/>
    </source>
</evidence>
<dbReference type="EMBL" id="CAAALY010076085">
    <property type="protein sequence ID" value="VEL25763.1"/>
    <property type="molecule type" value="Genomic_DNA"/>
</dbReference>
<comment type="caution">
    <text evidence="2">The sequence shown here is derived from an EMBL/GenBank/DDBJ whole genome shotgun (WGS) entry which is preliminary data.</text>
</comment>